<evidence type="ECO:0000256" key="1">
    <source>
        <dbReference type="SAM" id="MobiDB-lite"/>
    </source>
</evidence>
<feature type="region of interest" description="Disordered" evidence="1">
    <location>
        <begin position="934"/>
        <end position="964"/>
    </location>
</feature>
<dbReference type="VEuPathDB" id="TriTrypDB:BSAL_40690"/>
<dbReference type="EMBL" id="CYKH01002117">
    <property type="protein sequence ID" value="CUG93087.1"/>
    <property type="molecule type" value="Genomic_DNA"/>
</dbReference>
<feature type="compositionally biased region" description="Low complexity" evidence="1">
    <location>
        <begin position="338"/>
        <end position="371"/>
    </location>
</feature>
<feature type="region of interest" description="Disordered" evidence="1">
    <location>
        <begin position="698"/>
        <end position="746"/>
    </location>
</feature>
<protein>
    <submittedName>
        <fullName evidence="2">Uncharacterized protein</fullName>
    </submittedName>
</protein>
<feature type="compositionally biased region" description="Polar residues" evidence="1">
    <location>
        <begin position="934"/>
        <end position="949"/>
    </location>
</feature>
<keyword evidence="3" id="KW-1185">Reference proteome</keyword>
<feature type="region of interest" description="Disordered" evidence="1">
    <location>
        <begin position="467"/>
        <end position="529"/>
    </location>
</feature>
<feature type="region of interest" description="Disordered" evidence="1">
    <location>
        <begin position="1"/>
        <end position="39"/>
    </location>
</feature>
<reference evidence="3" key="1">
    <citation type="submission" date="2015-09" db="EMBL/GenBank/DDBJ databases">
        <authorList>
            <consortium name="Pathogen Informatics"/>
        </authorList>
    </citation>
    <scope>NUCLEOTIDE SEQUENCE [LARGE SCALE GENOMIC DNA]</scope>
    <source>
        <strain evidence="3">Lake Konstanz</strain>
    </source>
</reference>
<name>A0A0S4JS87_BODSA</name>
<proteinExistence type="predicted"/>
<feature type="compositionally biased region" description="Polar residues" evidence="1">
    <location>
        <begin position="512"/>
        <end position="522"/>
    </location>
</feature>
<feature type="region of interest" description="Disordered" evidence="1">
    <location>
        <begin position="210"/>
        <end position="251"/>
    </location>
</feature>
<accession>A0A0S4JS87</accession>
<feature type="compositionally biased region" description="Acidic residues" evidence="1">
    <location>
        <begin position="321"/>
        <end position="330"/>
    </location>
</feature>
<evidence type="ECO:0000313" key="3">
    <source>
        <dbReference type="Proteomes" id="UP000051952"/>
    </source>
</evidence>
<gene>
    <name evidence="2" type="ORF">BSAL_40690</name>
</gene>
<feature type="region of interest" description="Disordered" evidence="1">
    <location>
        <begin position="281"/>
        <end position="393"/>
    </location>
</feature>
<feature type="compositionally biased region" description="Low complexity" evidence="1">
    <location>
        <begin position="735"/>
        <end position="746"/>
    </location>
</feature>
<evidence type="ECO:0000313" key="2">
    <source>
        <dbReference type="EMBL" id="CUG93087.1"/>
    </source>
</evidence>
<dbReference type="AlphaFoldDB" id="A0A0S4JS87"/>
<sequence>MASAGDFVSPQPRRPASGSTPRPVPSYAQPKHLNRRQPPILEQVRNFVEEFGSKPGGAGDDRLCTSSYYTGQLMTAASMANGIPSSGDLTTRMIKQQREQARLLANLSNPKSTKNGNNQSGVAKNVRQLRERMHRATQGLPTTPLPSKLLQAFGARDPSVEPDSVEDNALSWLGLRKMKKCGLCDVMFPVVTLVTSVSVKALVHLRKDWSDRRGTGTSGASAVGRQSDDDDEVSPSTLHGGIRAAAESKSRVPAHAYNETRVCRFCAQFFGVFLGERFEEDDPVAPQSHHRVEGRGHTNRASTMRQPHAIESSSSSSESSTSDDEVDDGDGGNKQKTSNRPQRTTSSSNSSIASSVSSRSTTPRSQRSTSRSSRDSRSPPTKRQNPNEGPKSIARLKSIKALEKPVREVMATRSSLLRRTHHHYVKQELDLMAREDSRDIAVVQKRSKAATKAADLALRPHPVCQEFVLGPTSSDEEVTTRPPRPTSSASSHRLHPSTRQTTPPPADRHESTMNTESSTFTPLSDRPAYDGQIFHDEDGSTLDEGDVEQQAAALFATTTSTNTTGGRTIIIDDAQWASGQVHVLVMCCNSYPNRLAMPAAMPHLATRVAHWSSQVFYNPDAAGDNVRILQNDDVTPRAVGAFLQDCAAARAAPLMLFFGLVEHAEGRFGDAILQTTAPNDSSSAKVGPSAWPEHCRQWLNSAPPSSQSKSSKRRTTSTPPIQPRHASCSVNPLEPSTTSSVVPTTPAMHGGSAAPIGVSVLDIDGVCEGLKLPRPTLVIDCCFGPLVVSTKSMLVIHPTRPTPAIAVGPRGATSNAAIASGQVVDALTSFVERSIRQRQHQIRRIPGMSSAVEVPSVSPFSCTWAHITTKLFNDAQVGVVAQEMFHRHIKDDTEMRPFVITAPLLPNDKGEQPHLLAVPWSNIKFGDAPSTLQLPSNHSVVGTAPSSDTQQQQQQQQQQVSSSGPLWFPSESTLVELHRDLSQSQQAAASSSGATTRTQQQQSIWATVSMNDDLLQSVASRVSQTFCLRLHPRMHNTQRMAATGSQRCLADALRVVLQREVSTQSLIDNINFNISVVLSGHVAVFLSSEDQGSVQQAAAVVTKHLAALQNAGFHVVDYGFVVARSNDSPFSLASLTDNISASSSIVVLDVHVA</sequence>
<feature type="compositionally biased region" description="Low complexity" evidence="1">
    <location>
        <begin position="311"/>
        <end position="320"/>
    </location>
</feature>
<organism evidence="2 3">
    <name type="scientific">Bodo saltans</name>
    <name type="common">Flagellated protozoan</name>
    <dbReference type="NCBI Taxonomy" id="75058"/>
    <lineage>
        <taxon>Eukaryota</taxon>
        <taxon>Discoba</taxon>
        <taxon>Euglenozoa</taxon>
        <taxon>Kinetoplastea</taxon>
        <taxon>Metakinetoplastina</taxon>
        <taxon>Eubodonida</taxon>
        <taxon>Bodonidae</taxon>
        <taxon>Bodo</taxon>
    </lineage>
</organism>
<feature type="compositionally biased region" description="Low complexity" evidence="1">
    <location>
        <begin position="950"/>
        <end position="959"/>
    </location>
</feature>
<dbReference type="Proteomes" id="UP000051952">
    <property type="component" value="Unassembled WGS sequence"/>
</dbReference>